<evidence type="ECO:0008006" key="4">
    <source>
        <dbReference type="Google" id="ProtNLM"/>
    </source>
</evidence>
<dbReference type="EMBL" id="JARJLM010000732">
    <property type="protein sequence ID" value="MDF3840037.1"/>
    <property type="molecule type" value="Genomic_DNA"/>
</dbReference>
<keyword evidence="3" id="KW-1185">Reference proteome</keyword>
<keyword evidence="1" id="KW-0812">Transmembrane</keyword>
<name>A0ABT6B575_9BURK</name>
<comment type="caution">
    <text evidence="2">The sequence shown here is derived from an EMBL/GenBank/DDBJ whole genome shotgun (WGS) entry which is preliminary data.</text>
</comment>
<keyword evidence="1" id="KW-1133">Transmembrane helix</keyword>
<protein>
    <recommendedName>
        <fullName evidence="4">Transmembrane protein</fullName>
    </recommendedName>
</protein>
<feature type="transmembrane region" description="Helical" evidence="1">
    <location>
        <begin position="91"/>
        <end position="111"/>
    </location>
</feature>
<organism evidence="2 3">
    <name type="scientific">Cupriavidus basilensis</name>
    <dbReference type="NCBI Taxonomy" id="68895"/>
    <lineage>
        <taxon>Bacteria</taxon>
        <taxon>Pseudomonadati</taxon>
        <taxon>Pseudomonadota</taxon>
        <taxon>Betaproteobacteria</taxon>
        <taxon>Burkholderiales</taxon>
        <taxon>Burkholderiaceae</taxon>
        <taxon>Cupriavidus</taxon>
    </lineage>
</organism>
<dbReference type="RefSeq" id="WP_276269602.1">
    <property type="nucleotide sequence ID" value="NZ_JARJLM010000732.1"/>
</dbReference>
<reference evidence="2 3" key="1">
    <citation type="submission" date="2023-03" db="EMBL/GenBank/DDBJ databases">
        <title>Draft assemblies of triclosan tolerant bacteria isolated from returned activated sludge.</title>
        <authorList>
            <person name="Van Hamelsveld S."/>
        </authorList>
    </citation>
    <scope>NUCLEOTIDE SEQUENCE [LARGE SCALE GENOMIC DNA]</scope>
    <source>
        <strain evidence="2 3">GW210010_S58</strain>
    </source>
</reference>
<keyword evidence="1" id="KW-0472">Membrane</keyword>
<evidence type="ECO:0000313" key="3">
    <source>
        <dbReference type="Proteomes" id="UP001216674"/>
    </source>
</evidence>
<proteinExistence type="predicted"/>
<accession>A0ABT6B575</accession>
<sequence>MMNSVGKQDEDGRPSPLRILLYLAGAAILAAGIAASAFLYMSATSSTGKYLEYAASGSKQYALQLEGVGGRATFLAAEFTRWLEGVWHSRSFAYVVLVLCTAAAFACFLAAHGLGARSFSEQIGDDDDRSA</sequence>
<evidence type="ECO:0000256" key="1">
    <source>
        <dbReference type="SAM" id="Phobius"/>
    </source>
</evidence>
<feature type="transmembrane region" description="Helical" evidence="1">
    <location>
        <begin position="20"/>
        <end position="41"/>
    </location>
</feature>
<evidence type="ECO:0000313" key="2">
    <source>
        <dbReference type="EMBL" id="MDF3840037.1"/>
    </source>
</evidence>
<dbReference type="Proteomes" id="UP001216674">
    <property type="component" value="Unassembled WGS sequence"/>
</dbReference>
<gene>
    <name evidence="2" type="ORF">P3W85_45010</name>
</gene>